<keyword evidence="4" id="KW-1185">Reference proteome</keyword>
<feature type="transmembrane region" description="Helical" evidence="2">
    <location>
        <begin position="581"/>
        <end position="599"/>
    </location>
</feature>
<feature type="transmembrane region" description="Helical" evidence="2">
    <location>
        <begin position="366"/>
        <end position="390"/>
    </location>
</feature>
<feature type="coiled-coil region" evidence="1">
    <location>
        <begin position="36"/>
        <end position="63"/>
    </location>
</feature>
<evidence type="ECO:0000313" key="4">
    <source>
        <dbReference type="Proteomes" id="UP001202248"/>
    </source>
</evidence>
<dbReference type="RefSeq" id="WP_240830469.1">
    <property type="nucleotide sequence ID" value="NZ_JAKWBL010000002.1"/>
</dbReference>
<keyword evidence="1" id="KW-0175">Coiled coil</keyword>
<keyword evidence="2" id="KW-0812">Transmembrane</keyword>
<feature type="transmembrane region" description="Helical" evidence="2">
    <location>
        <begin position="214"/>
        <end position="236"/>
    </location>
</feature>
<feature type="transmembrane region" description="Helical" evidence="2">
    <location>
        <begin position="397"/>
        <end position="423"/>
    </location>
</feature>
<feature type="transmembrane region" description="Helical" evidence="2">
    <location>
        <begin position="248"/>
        <end position="266"/>
    </location>
</feature>
<protein>
    <submittedName>
        <fullName evidence="3">Uncharacterized protein</fullName>
    </submittedName>
</protein>
<feature type="transmembrane region" description="Helical" evidence="2">
    <location>
        <begin position="286"/>
        <end position="312"/>
    </location>
</feature>
<feature type="transmembrane region" description="Helical" evidence="2">
    <location>
        <begin position="555"/>
        <end position="574"/>
    </location>
</feature>
<feature type="transmembrane region" description="Helical" evidence="2">
    <location>
        <begin position="458"/>
        <end position="479"/>
    </location>
</feature>
<keyword evidence="2" id="KW-1133">Transmembrane helix</keyword>
<evidence type="ECO:0000256" key="2">
    <source>
        <dbReference type="SAM" id="Phobius"/>
    </source>
</evidence>
<reference evidence="3 4" key="1">
    <citation type="submission" date="2022-02" db="EMBL/GenBank/DDBJ databases">
        <authorList>
            <person name="Min J."/>
        </authorList>
    </citation>
    <scope>NUCLEOTIDE SEQUENCE [LARGE SCALE GENOMIC DNA]</scope>
    <source>
        <strain evidence="3 4">GR10-1</strain>
    </source>
</reference>
<name>A0ABS9SKA1_9BACT</name>
<dbReference type="EMBL" id="JAKWBL010000002">
    <property type="protein sequence ID" value="MCH5598799.1"/>
    <property type="molecule type" value="Genomic_DNA"/>
</dbReference>
<keyword evidence="2" id="KW-0472">Membrane</keyword>
<accession>A0ABS9SKA1</accession>
<organism evidence="3 4">
    <name type="scientific">Niabella ginsengisoli</name>
    <dbReference type="NCBI Taxonomy" id="522298"/>
    <lineage>
        <taxon>Bacteria</taxon>
        <taxon>Pseudomonadati</taxon>
        <taxon>Bacteroidota</taxon>
        <taxon>Chitinophagia</taxon>
        <taxon>Chitinophagales</taxon>
        <taxon>Chitinophagaceae</taxon>
        <taxon>Niabella</taxon>
    </lineage>
</organism>
<evidence type="ECO:0000256" key="1">
    <source>
        <dbReference type="SAM" id="Coils"/>
    </source>
</evidence>
<comment type="caution">
    <text evidence="3">The sequence shown here is derived from an EMBL/GenBank/DDBJ whole genome shotgun (WGS) entry which is preliminary data.</text>
</comment>
<dbReference type="Proteomes" id="UP001202248">
    <property type="component" value="Unassembled WGS sequence"/>
</dbReference>
<feature type="transmembrane region" description="Helical" evidence="2">
    <location>
        <begin position="429"/>
        <end position="446"/>
    </location>
</feature>
<feature type="transmembrane region" description="Helical" evidence="2">
    <location>
        <begin position="333"/>
        <end position="354"/>
    </location>
</feature>
<proteinExistence type="predicted"/>
<gene>
    <name evidence="3" type="ORF">MKP09_13230</name>
</gene>
<sequence>MSKLFKNKNSWSYFILFCSLALFAGSFAFQSISVNKSSFEQRVKKLEKGIHQLEKDAASVLSDTALMRRLNIAKQTPADLDYLYNKPYYFYVYQKLNNGQYLKFWNTAVMIIPDSVLNDVMDEKFVQLSNGYYYIKKNQSKQHPGLNICYAILIKSQFFIPSENFKESYPLNKGLDGVANISLNPSPYVVRSFSGKSLFYLKKKPGTTLNNDNVGFVIIRLISFFFIFLAIYFILFKNVVRKYKFADIPFFILCLLSFRVLLYLFRDIFSLERLELFRSSLYNAGMMLPSLGDLLISSALFCWIGIFIWNRIKPDGSEPPEPKRNKVQWAQGILYILLLLILTFTTINVIRSIVSNSKVSFDVTNFFSLSFFTAVGFVILAFLSLGFHYFSRIIYNYLFPAFSGSVYYIYLFIAVAGLSYIALSTPQVTALYLLCLAWLLLYTFLFNNETSLNKLIRFNISGIVIWIFIFSISISVLMLSEIDKAELKQRRVYLEKLDTKSDPGTERLIVMANTYLDNDFFQHNFHRLYDEKDNKFLRDSILSNNYSRYIRDYSGSLYFLTARISHCLIQVIYLMNLLKRLFYGSPTLLIFGTYIFMSLRMTSLLT</sequence>
<evidence type="ECO:0000313" key="3">
    <source>
        <dbReference type="EMBL" id="MCH5598799.1"/>
    </source>
</evidence>